<evidence type="ECO:0000313" key="2">
    <source>
        <dbReference type="Proteomes" id="UP000663852"/>
    </source>
</evidence>
<organism evidence="1 2">
    <name type="scientific">Adineta ricciae</name>
    <name type="common">Rotifer</name>
    <dbReference type="NCBI Taxonomy" id="249248"/>
    <lineage>
        <taxon>Eukaryota</taxon>
        <taxon>Metazoa</taxon>
        <taxon>Spiralia</taxon>
        <taxon>Gnathifera</taxon>
        <taxon>Rotifera</taxon>
        <taxon>Eurotatoria</taxon>
        <taxon>Bdelloidea</taxon>
        <taxon>Adinetida</taxon>
        <taxon>Adinetidae</taxon>
        <taxon>Adineta</taxon>
    </lineage>
</organism>
<dbReference type="Proteomes" id="UP000663852">
    <property type="component" value="Unassembled WGS sequence"/>
</dbReference>
<comment type="caution">
    <text evidence="1">The sequence shown here is derived from an EMBL/GenBank/DDBJ whole genome shotgun (WGS) entry which is preliminary data.</text>
</comment>
<dbReference type="OrthoDB" id="8048764at2759"/>
<dbReference type="PANTHER" id="PTHR19446">
    <property type="entry name" value="REVERSE TRANSCRIPTASES"/>
    <property type="match status" value="1"/>
</dbReference>
<evidence type="ECO:0000313" key="1">
    <source>
        <dbReference type="EMBL" id="CAF1471713.1"/>
    </source>
</evidence>
<reference evidence="1" key="1">
    <citation type="submission" date="2021-02" db="EMBL/GenBank/DDBJ databases">
        <authorList>
            <person name="Nowell W R."/>
        </authorList>
    </citation>
    <scope>NUCLEOTIDE SEQUENCE</scope>
</reference>
<name>A0A815R3P5_ADIRI</name>
<gene>
    <name evidence="1" type="ORF">EDS130_LOCUS40837</name>
</gene>
<accession>A0A815R3P5</accession>
<dbReference type="AlphaFoldDB" id="A0A815R3P5"/>
<protein>
    <submittedName>
        <fullName evidence="1">Uncharacterized protein</fullName>
    </submittedName>
</protein>
<sequence length="165" mass="18457">METLVTLLQTKDDIKDRWSQYCSSLYKGPGGGDEVVEELESIATPIVGHTNDILYSEVQKALHALKRNKNPSSHGISAEMLQAGGEPLAREIYQLCNKAWHKGTIPEEWGKSILVSIPKKGDLIKCYNYRTVSLISHTGKVLLIVLLNRLKVYVGPYFFRRTGGI</sequence>
<dbReference type="EMBL" id="CAJNOJ010000509">
    <property type="protein sequence ID" value="CAF1471713.1"/>
    <property type="molecule type" value="Genomic_DNA"/>
</dbReference>
<proteinExistence type="predicted"/>